<dbReference type="CDD" id="cd02440">
    <property type="entry name" value="AdoMet_MTases"/>
    <property type="match status" value="1"/>
</dbReference>
<evidence type="ECO:0000313" key="2">
    <source>
        <dbReference type="Proteomes" id="UP001500979"/>
    </source>
</evidence>
<keyword evidence="2" id="KW-1185">Reference proteome</keyword>
<dbReference type="EMBL" id="BAAAUX010000014">
    <property type="protein sequence ID" value="GAA2798263.1"/>
    <property type="molecule type" value="Genomic_DNA"/>
</dbReference>
<dbReference type="SUPFAM" id="SSF53335">
    <property type="entry name" value="S-adenosyl-L-methionine-dependent methyltransferases"/>
    <property type="match status" value="1"/>
</dbReference>
<accession>A0ABN3VHY3</accession>
<dbReference type="Proteomes" id="UP001500979">
    <property type="component" value="Unassembled WGS sequence"/>
</dbReference>
<dbReference type="Gene3D" id="3.40.50.150">
    <property type="entry name" value="Vaccinia Virus protein VP39"/>
    <property type="match status" value="1"/>
</dbReference>
<proteinExistence type="predicted"/>
<sequence>MSTNARARAVVEEMFSENTAFGRTGRKFKTSHTSMPLPACDYVVELADRLGAERTVEIGLGLGVASIFLASRRSEGAAKHVAVDPFQHSIWDAAGLVALELAGLEDDVRLVQRRSEDWLPGLAGQSVRFDLALVDGDHHFEHVLMDLHHLARCLSPGGRIVVDDIHLPSVRGAVGFFVHNLGWRTTARPGLRDDLGRERLLVLEPRDDVDRSWDHFVPFL</sequence>
<name>A0ABN3VHY3_9PSEU</name>
<protein>
    <recommendedName>
        <fullName evidence="3">Class I SAM-dependent methyltransferase</fullName>
    </recommendedName>
</protein>
<comment type="caution">
    <text evidence="1">The sequence shown here is derived from an EMBL/GenBank/DDBJ whole genome shotgun (WGS) entry which is preliminary data.</text>
</comment>
<evidence type="ECO:0008006" key="3">
    <source>
        <dbReference type="Google" id="ProtNLM"/>
    </source>
</evidence>
<organism evidence="1 2">
    <name type="scientific">Saccharopolyspora taberi</name>
    <dbReference type="NCBI Taxonomy" id="60895"/>
    <lineage>
        <taxon>Bacteria</taxon>
        <taxon>Bacillati</taxon>
        <taxon>Actinomycetota</taxon>
        <taxon>Actinomycetes</taxon>
        <taxon>Pseudonocardiales</taxon>
        <taxon>Pseudonocardiaceae</taxon>
        <taxon>Saccharopolyspora</taxon>
    </lineage>
</organism>
<evidence type="ECO:0000313" key="1">
    <source>
        <dbReference type="EMBL" id="GAA2798263.1"/>
    </source>
</evidence>
<dbReference type="InterPro" id="IPR029063">
    <property type="entry name" value="SAM-dependent_MTases_sf"/>
</dbReference>
<gene>
    <name evidence="1" type="ORF">GCM10010470_36810</name>
</gene>
<dbReference type="Pfam" id="PF13578">
    <property type="entry name" value="Methyltransf_24"/>
    <property type="match status" value="1"/>
</dbReference>
<reference evidence="1 2" key="1">
    <citation type="journal article" date="2019" name="Int. J. Syst. Evol. Microbiol.">
        <title>The Global Catalogue of Microorganisms (GCM) 10K type strain sequencing project: providing services to taxonomists for standard genome sequencing and annotation.</title>
        <authorList>
            <consortium name="The Broad Institute Genomics Platform"/>
            <consortium name="The Broad Institute Genome Sequencing Center for Infectious Disease"/>
            <person name="Wu L."/>
            <person name="Ma J."/>
        </authorList>
    </citation>
    <scope>NUCLEOTIDE SEQUENCE [LARGE SCALE GENOMIC DNA]</scope>
    <source>
        <strain evidence="1 2">JCM 9383</strain>
    </source>
</reference>
<dbReference type="RefSeq" id="WP_344681248.1">
    <property type="nucleotide sequence ID" value="NZ_BAAAUX010000014.1"/>
</dbReference>